<reference evidence="3" key="1">
    <citation type="submission" date="2016-11" db="UniProtKB">
        <authorList>
            <consortium name="WormBaseParasite"/>
        </authorList>
    </citation>
    <scope>IDENTIFICATION</scope>
</reference>
<evidence type="ECO:0000259" key="1">
    <source>
        <dbReference type="Pfam" id="PF00024"/>
    </source>
</evidence>
<dbReference type="WBParaSite" id="maker-uti_cns_0048882-snap-gene-0.12-mRNA-1">
    <property type="protein sequence ID" value="maker-uti_cns_0048882-snap-gene-0.12-mRNA-1"/>
    <property type="gene ID" value="maker-uti_cns_0048882-snap-gene-0.12"/>
</dbReference>
<evidence type="ECO:0000313" key="3">
    <source>
        <dbReference type="WBParaSite" id="maker-uti_cns_0048882-snap-gene-0.12-mRNA-1"/>
    </source>
</evidence>
<protein>
    <submittedName>
        <fullName evidence="3">Apple domain-containing protein</fullName>
    </submittedName>
</protein>
<dbReference type="AlphaFoldDB" id="A0A1I8JLL0"/>
<keyword evidence="2" id="KW-1185">Reference proteome</keyword>
<dbReference type="Proteomes" id="UP000095280">
    <property type="component" value="Unplaced"/>
</dbReference>
<name>A0A1I8JLL0_9PLAT</name>
<organism evidence="2 3">
    <name type="scientific">Macrostomum lignano</name>
    <dbReference type="NCBI Taxonomy" id="282301"/>
    <lineage>
        <taxon>Eukaryota</taxon>
        <taxon>Metazoa</taxon>
        <taxon>Spiralia</taxon>
        <taxon>Lophotrochozoa</taxon>
        <taxon>Platyhelminthes</taxon>
        <taxon>Rhabditophora</taxon>
        <taxon>Macrostomorpha</taxon>
        <taxon>Macrostomida</taxon>
        <taxon>Macrostomidae</taxon>
        <taxon>Macrostomum</taxon>
    </lineage>
</organism>
<sequence length="297" mass="32825">MNCTAVYDLVTSDCPNVSTKAAVSVAAPSEPECVLRCTLSSDCRLSVYLRDSHTCYNLPESPSTSITTKCASGMIVRRKKTGSSTVLTSLSFASQIVMFYDFRKSFNNLASPYLPTAEPVNILHKNSVDGVRLEDTIGSYVQVKTPGFFRYFFYGQKFNIFFQGKFSSNSVDKCISSFTDNRTGAYDSRIFARSDGVLEAKIYFPNGTVDYASWSSDSVLPRDSVERTITLGVNFEGNRFAGQAYFNGTVLSTSVDGYGSGGMGKPLLDIHDYLLLGRCKKNFTKPFNGWLRCWGFA</sequence>
<feature type="domain" description="Apple" evidence="1">
    <location>
        <begin position="21"/>
        <end position="66"/>
    </location>
</feature>
<dbReference type="Pfam" id="PF00024">
    <property type="entry name" value="PAN_1"/>
    <property type="match status" value="1"/>
</dbReference>
<evidence type="ECO:0000313" key="2">
    <source>
        <dbReference type="Proteomes" id="UP000095280"/>
    </source>
</evidence>
<dbReference type="InterPro" id="IPR003609">
    <property type="entry name" value="Pan_app"/>
</dbReference>
<proteinExistence type="predicted"/>
<accession>A0A1I8JLL0</accession>